<dbReference type="AlphaFoldDB" id="A0A6D2L1Y5"/>
<dbReference type="GO" id="GO:0016020">
    <property type="term" value="C:membrane"/>
    <property type="evidence" value="ECO:0007669"/>
    <property type="project" value="UniProtKB-SubCell"/>
</dbReference>
<evidence type="ECO:0000256" key="3">
    <source>
        <dbReference type="ARBA" id="ARBA00022448"/>
    </source>
</evidence>
<dbReference type="PANTHER" id="PTHR10106:SF47">
    <property type="entry name" value="GENOME ASSEMBLY, CHROMOSOME: A02"/>
    <property type="match status" value="1"/>
</dbReference>
<accession>A0A6D2L1Y5</accession>
<keyword evidence="4" id="KW-0349">Heme</keyword>
<feature type="domain" description="Cytochrome b561" evidence="15">
    <location>
        <begin position="1"/>
        <end position="180"/>
    </location>
</feature>
<reference evidence="16" key="1">
    <citation type="submission" date="2020-01" db="EMBL/GenBank/DDBJ databases">
        <authorList>
            <person name="Mishra B."/>
        </authorList>
    </citation>
    <scope>NUCLEOTIDE SEQUENCE [LARGE SCALE GENOMIC DNA]</scope>
</reference>
<feature type="transmembrane region" description="Helical" evidence="14">
    <location>
        <begin position="49"/>
        <end position="70"/>
    </location>
</feature>
<evidence type="ECO:0000256" key="14">
    <source>
        <dbReference type="SAM" id="Phobius"/>
    </source>
</evidence>
<comment type="subcellular location">
    <subcellularLocation>
        <location evidence="2">Membrane</location>
        <topology evidence="2">Multi-pass membrane protein</topology>
    </subcellularLocation>
</comment>
<dbReference type="PROSITE" id="PS50939">
    <property type="entry name" value="CYTOCHROME_B561"/>
    <property type="match status" value="1"/>
</dbReference>
<feature type="region of interest" description="Disordered" evidence="13">
    <location>
        <begin position="183"/>
        <end position="202"/>
    </location>
</feature>
<evidence type="ECO:0000256" key="7">
    <source>
        <dbReference type="ARBA" id="ARBA00022982"/>
    </source>
</evidence>
<evidence type="ECO:0000313" key="17">
    <source>
        <dbReference type="Proteomes" id="UP000467841"/>
    </source>
</evidence>
<keyword evidence="9" id="KW-0408">Iron</keyword>
<comment type="cofactor">
    <cofactor evidence="1">
        <name>heme b</name>
        <dbReference type="ChEBI" id="CHEBI:60344"/>
    </cofactor>
</comment>
<dbReference type="FunFam" id="1.20.120.1770:FF:000001">
    <property type="entry name" value="Cytochrome b reductase 1"/>
    <property type="match status" value="1"/>
</dbReference>
<organism evidence="16 17">
    <name type="scientific">Microthlaspi erraticum</name>
    <dbReference type="NCBI Taxonomy" id="1685480"/>
    <lineage>
        <taxon>Eukaryota</taxon>
        <taxon>Viridiplantae</taxon>
        <taxon>Streptophyta</taxon>
        <taxon>Embryophyta</taxon>
        <taxon>Tracheophyta</taxon>
        <taxon>Spermatophyta</taxon>
        <taxon>Magnoliopsida</taxon>
        <taxon>eudicotyledons</taxon>
        <taxon>Gunneridae</taxon>
        <taxon>Pentapetalae</taxon>
        <taxon>rosids</taxon>
        <taxon>malvids</taxon>
        <taxon>Brassicales</taxon>
        <taxon>Brassicaceae</taxon>
        <taxon>Coluteocarpeae</taxon>
        <taxon>Microthlaspi</taxon>
    </lineage>
</organism>
<evidence type="ECO:0000256" key="13">
    <source>
        <dbReference type="SAM" id="MobiDB-lite"/>
    </source>
</evidence>
<keyword evidence="17" id="KW-1185">Reference proteome</keyword>
<dbReference type="PANTHER" id="PTHR10106">
    <property type="entry name" value="CYTOCHROME B561-RELATED"/>
    <property type="match status" value="1"/>
</dbReference>
<proteinExistence type="predicted"/>
<keyword evidence="7" id="KW-0249">Electron transport</keyword>
<evidence type="ECO:0000256" key="1">
    <source>
        <dbReference type="ARBA" id="ARBA00001970"/>
    </source>
</evidence>
<protein>
    <recommendedName>
        <fullName evidence="11">ascorbate ferrireductase (transmembrane)</fullName>
        <ecNumber evidence="11">7.2.1.3</ecNumber>
    </recommendedName>
</protein>
<evidence type="ECO:0000256" key="10">
    <source>
        <dbReference type="ARBA" id="ARBA00023136"/>
    </source>
</evidence>
<evidence type="ECO:0000313" key="16">
    <source>
        <dbReference type="EMBL" id="CAA7059619.1"/>
    </source>
</evidence>
<evidence type="ECO:0000259" key="15">
    <source>
        <dbReference type="PROSITE" id="PS50939"/>
    </source>
</evidence>
<keyword evidence="6" id="KW-0479">Metal-binding</keyword>
<comment type="catalytic activity">
    <reaction evidence="12">
        <text>Fe(3+)(out) + L-ascorbate(in) = monodehydro-L-ascorbate radical(in) + Fe(2+)(out) + H(+)</text>
        <dbReference type="Rhea" id="RHEA:30403"/>
        <dbReference type="ChEBI" id="CHEBI:15378"/>
        <dbReference type="ChEBI" id="CHEBI:29033"/>
        <dbReference type="ChEBI" id="CHEBI:29034"/>
        <dbReference type="ChEBI" id="CHEBI:38290"/>
        <dbReference type="ChEBI" id="CHEBI:59513"/>
        <dbReference type="EC" id="7.2.1.3"/>
    </reaction>
</comment>
<comment type="caution">
    <text evidence="16">The sequence shown here is derived from an EMBL/GenBank/DDBJ whole genome shotgun (WGS) entry which is preliminary data.</text>
</comment>
<feature type="transmembrane region" description="Helical" evidence="14">
    <location>
        <begin position="117"/>
        <end position="139"/>
    </location>
</feature>
<evidence type="ECO:0000256" key="11">
    <source>
        <dbReference type="ARBA" id="ARBA00024225"/>
    </source>
</evidence>
<evidence type="ECO:0000256" key="2">
    <source>
        <dbReference type="ARBA" id="ARBA00004141"/>
    </source>
</evidence>
<dbReference type="SMART" id="SM00665">
    <property type="entry name" value="B561"/>
    <property type="match status" value="1"/>
</dbReference>
<feature type="transmembrane region" description="Helical" evidence="14">
    <location>
        <begin position="159"/>
        <end position="179"/>
    </location>
</feature>
<dbReference type="Gene3D" id="1.20.120.1770">
    <property type="match status" value="1"/>
</dbReference>
<keyword evidence="5 14" id="KW-0812">Transmembrane</keyword>
<keyword evidence="3" id="KW-0813">Transport</keyword>
<evidence type="ECO:0000256" key="12">
    <source>
        <dbReference type="ARBA" id="ARBA00051575"/>
    </source>
</evidence>
<dbReference type="InterPro" id="IPR043205">
    <property type="entry name" value="CYB561/CYBRD1-like"/>
</dbReference>
<keyword evidence="10 14" id="KW-0472">Membrane</keyword>
<feature type="transmembrane region" description="Helical" evidence="14">
    <location>
        <begin position="82"/>
        <end position="105"/>
    </location>
</feature>
<sequence>MVDIQLRLRIPRGGNPIHPVLTLIGLVILGGEAIISYKTFPLEQRVKKLIHLVLHAIAIILGIWGIVAAFKHHNEKHVPNLYTIHSWIGIGVMSSMASSFIVYFYPRGSTSLRSEFLPWHVLLGIFVYVLAVGTSVLGFLEKLTFLEKSGLDKFGPEAFLVNFMAIITVIFGTLVLLIVSSKPPPSSDEDNSSYSAILPLQS</sequence>
<evidence type="ECO:0000256" key="4">
    <source>
        <dbReference type="ARBA" id="ARBA00022617"/>
    </source>
</evidence>
<name>A0A6D2L1Y5_9BRAS</name>
<dbReference type="InterPro" id="IPR006593">
    <property type="entry name" value="Cyt_b561/ferric_Rdtase_TM"/>
</dbReference>
<dbReference type="EC" id="7.2.1.3" evidence="11"/>
<gene>
    <name evidence="16" type="ORF">MERR_LOCUS46855</name>
</gene>
<dbReference type="Pfam" id="PF03188">
    <property type="entry name" value="Cytochrom_B561"/>
    <property type="match status" value="1"/>
</dbReference>
<keyword evidence="8 14" id="KW-1133">Transmembrane helix</keyword>
<dbReference type="Proteomes" id="UP000467841">
    <property type="component" value="Unassembled WGS sequence"/>
</dbReference>
<dbReference type="GO" id="GO:0140571">
    <property type="term" value="F:transmembrane ascorbate ferrireductase activity"/>
    <property type="evidence" value="ECO:0007669"/>
    <property type="project" value="UniProtKB-EC"/>
</dbReference>
<dbReference type="EMBL" id="CACVBM020001784">
    <property type="protein sequence ID" value="CAA7059619.1"/>
    <property type="molecule type" value="Genomic_DNA"/>
</dbReference>
<evidence type="ECO:0000256" key="9">
    <source>
        <dbReference type="ARBA" id="ARBA00023004"/>
    </source>
</evidence>
<feature type="transmembrane region" description="Helical" evidence="14">
    <location>
        <begin position="20"/>
        <end position="37"/>
    </location>
</feature>
<evidence type="ECO:0000256" key="6">
    <source>
        <dbReference type="ARBA" id="ARBA00022723"/>
    </source>
</evidence>
<dbReference type="GO" id="GO:0046872">
    <property type="term" value="F:metal ion binding"/>
    <property type="evidence" value="ECO:0007669"/>
    <property type="project" value="UniProtKB-KW"/>
</dbReference>
<dbReference type="OrthoDB" id="907479at2759"/>
<evidence type="ECO:0000256" key="8">
    <source>
        <dbReference type="ARBA" id="ARBA00022989"/>
    </source>
</evidence>
<feature type="compositionally biased region" description="Polar residues" evidence="13">
    <location>
        <begin position="192"/>
        <end position="202"/>
    </location>
</feature>
<evidence type="ECO:0000256" key="5">
    <source>
        <dbReference type="ARBA" id="ARBA00022692"/>
    </source>
</evidence>